<dbReference type="SUPFAM" id="SSF53067">
    <property type="entry name" value="Actin-like ATPase domain"/>
    <property type="match status" value="2"/>
</dbReference>
<dbReference type="GO" id="GO:0005829">
    <property type="term" value="C:cytosol"/>
    <property type="evidence" value="ECO:0007669"/>
    <property type="project" value="TreeGrafter"/>
</dbReference>
<reference evidence="10" key="1">
    <citation type="journal article" date="2021" name="PeerJ">
        <title>Extensive microbial diversity within the chicken gut microbiome revealed by metagenomics and culture.</title>
        <authorList>
            <person name="Gilroy R."/>
            <person name="Ravi A."/>
            <person name="Getino M."/>
            <person name="Pursley I."/>
            <person name="Horton D.L."/>
            <person name="Alikhan N.F."/>
            <person name="Baker D."/>
            <person name="Gharbi K."/>
            <person name="Hall N."/>
            <person name="Watson M."/>
            <person name="Adriaenssens E.M."/>
            <person name="Foster-Nyarko E."/>
            <person name="Jarju S."/>
            <person name="Secka A."/>
            <person name="Antonio M."/>
            <person name="Oren A."/>
            <person name="Chaudhuri R.R."/>
            <person name="La Ragione R."/>
            <person name="Hildebrand F."/>
            <person name="Pallen M.J."/>
        </authorList>
    </citation>
    <scope>NUCLEOTIDE SEQUENCE</scope>
    <source>
        <strain evidence="10">5933</strain>
    </source>
</reference>
<evidence type="ECO:0000256" key="3">
    <source>
        <dbReference type="ARBA" id="ARBA00022741"/>
    </source>
</evidence>
<feature type="domain" description="Carbohydrate kinase FGGY N-terminal" evidence="8">
    <location>
        <begin position="11"/>
        <end position="222"/>
    </location>
</feature>
<reference evidence="10" key="2">
    <citation type="submission" date="2021-04" db="EMBL/GenBank/DDBJ databases">
        <authorList>
            <person name="Gilroy R."/>
        </authorList>
    </citation>
    <scope>NUCLEOTIDE SEQUENCE</scope>
    <source>
        <strain evidence="10">5933</strain>
    </source>
</reference>
<keyword evidence="4" id="KW-0418">Kinase</keyword>
<dbReference type="Gene3D" id="3.30.420.40">
    <property type="match status" value="2"/>
</dbReference>
<keyword evidence="3" id="KW-0547">Nucleotide-binding</keyword>
<proteinExistence type="inferred from homology"/>
<organism evidence="10 11">
    <name type="scientific">Candidatus Ruthenibacterium merdavium</name>
    <dbReference type="NCBI Taxonomy" id="2838752"/>
    <lineage>
        <taxon>Bacteria</taxon>
        <taxon>Bacillati</taxon>
        <taxon>Bacillota</taxon>
        <taxon>Clostridia</taxon>
        <taxon>Eubacteriales</taxon>
        <taxon>Oscillospiraceae</taxon>
        <taxon>Ruthenibacterium</taxon>
    </lineage>
</organism>
<dbReference type="Pfam" id="PF00370">
    <property type="entry name" value="FGGY_N"/>
    <property type="match status" value="1"/>
</dbReference>
<evidence type="ECO:0000259" key="9">
    <source>
        <dbReference type="Pfam" id="PF02782"/>
    </source>
</evidence>
<dbReference type="PANTHER" id="PTHR10196:SF93">
    <property type="entry name" value="L-RHAMNULOKINASE"/>
    <property type="match status" value="1"/>
</dbReference>
<evidence type="ECO:0000313" key="11">
    <source>
        <dbReference type="Proteomes" id="UP000823918"/>
    </source>
</evidence>
<dbReference type="Pfam" id="PF02782">
    <property type="entry name" value="FGGY_C"/>
    <property type="match status" value="1"/>
</dbReference>
<dbReference type="InterPro" id="IPR018485">
    <property type="entry name" value="FGGY_C"/>
</dbReference>
<dbReference type="PANTHER" id="PTHR10196">
    <property type="entry name" value="SUGAR KINASE"/>
    <property type="match status" value="1"/>
</dbReference>
<evidence type="ECO:0000313" key="10">
    <source>
        <dbReference type="EMBL" id="HJC71339.1"/>
    </source>
</evidence>
<comment type="caution">
    <text evidence="10">The sequence shown here is derived from an EMBL/GenBank/DDBJ whole genome shotgun (WGS) entry which is preliminary data.</text>
</comment>
<keyword evidence="7" id="KW-0684">Rhamnose metabolism</keyword>
<dbReference type="GO" id="GO:0004370">
    <property type="term" value="F:glycerol kinase activity"/>
    <property type="evidence" value="ECO:0007669"/>
    <property type="project" value="TreeGrafter"/>
</dbReference>
<dbReference type="InterPro" id="IPR043129">
    <property type="entry name" value="ATPase_NBD"/>
</dbReference>
<dbReference type="InterPro" id="IPR018484">
    <property type="entry name" value="FGGY_N"/>
</dbReference>
<dbReference type="InterPro" id="IPR013449">
    <property type="entry name" value="Rhamnulokinase"/>
</dbReference>
<accession>A0A9D2Q1V2</accession>
<dbReference type="GO" id="GO:0019301">
    <property type="term" value="P:rhamnose catabolic process"/>
    <property type="evidence" value="ECO:0007669"/>
    <property type="project" value="InterPro"/>
</dbReference>
<evidence type="ECO:0000256" key="6">
    <source>
        <dbReference type="ARBA" id="ARBA00023157"/>
    </source>
</evidence>
<evidence type="ECO:0000256" key="2">
    <source>
        <dbReference type="ARBA" id="ARBA00022679"/>
    </source>
</evidence>
<name>A0A9D2Q1V2_9FIRM</name>
<evidence type="ECO:0000256" key="4">
    <source>
        <dbReference type="ARBA" id="ARBA00022777"/>
    </source>
</evidence>
<evidence type="ECO:0000256" key="7">
    <source>
        <dbReference type="ARBA" id="ARBA00023308"/>
    </source>
</evidence>
<dbReference type="EMBL" id="DWWA01000007">
    <property type="protein sequence ID" value="HJC71339.1"/>
    <property type="molecule type" value="Genomic_DNA"/>
</dbReference>
<evidence type="ECO:0000256" key="5">
    <source>
        <dbReference type="ARBA" id="ARBA00022840"/>
    </source>
</evidence>
<dbReference type="CDD" id="cd07771">
    <property type="entry name" value="ASKHA_NBD_FGGY_RhaB-like"/>
    <property type="match status" value="1"/>
</dbReference>
<evidence type="ECO:0000259" key="8">
    <source>
        <dbReference type="Pfam" id="PF00370"/>
    </source>
</evidence>
<evidence type="ECO:0000256" key="1">
    <source>
        <dbReference type="ARBA" id="ARBA00009156"/>
    </source>
</evidence>
<feature type="domain" description="Carbohydrate kinase FGGY C-terminal" evidence="9">
    <location>
        <begin position="241"/>
        <end position="431"/>
    </location>
</feature>
<sequence>MKGRDTVKKLLAFDFGASSGRAILGEYENGALTYREIHRFENNPVEENGHLRWNFPELMREVYQALEMAGPVDSIAFDTWGVDFGLLDENGNLLEKPVHYRDSRTQHTLEKAFSVMSAQDLYAATGSQLMAINTLFQLMETDLSKAKQVLFMPDLFAYQLCKKAVCEQSIASTSQMLDLQKKAWSETVLSAFEIPKEIFAPLVQSGTVIGEYQGAKVVAVAGHDTQSAVAAMPAQNENSAFLSCGTWSLFGCELDAPVLTAQSREAEMSNELGANGKINYLKNITGLWLIQESRRQWKREGKEYSFGEIAAMAEQAEPMKCFIDVNAPQFAAPGDVPERIREYCRETGQFVPQSVGEAARCIYESLAWQYRETFLEMQNITGKRFETLHILGGGCQAALLCQLTADALGVPVQAGPVEATVLGNLLLQLKALGEIDSLAEGRAMIQKIETVTQYLPSNSERWASAGRFFRKGELT</sequence>
<dbReference type="GO" id="GO:0005524">
    <property type="term" value="F:ATP binding"/>
    <property type="evidence" value="ECO:0007669"/>
    <property type="project" value="UniProtKB-KW"/>
</dbReference>
<keyword evidence="5" id="KW-0067">ATP-binding</keyword>
<gene>
    <name evidence="10" type="ORF">H9698_00900</name>
</gene>
<dbReference type="GO" id="GO:0006071">
    <property type="term" value="P:glycerol metabolic process"/>
    <property type="evidence" value="ECO:0007669"/>
    <property type="project" value="TreeGrafter"/>
</dbReference>
<dbReference type="AlphaFoldDB" id="A0A9D2Q1V2"/>
<dbReference type="Proteomes" id="UP000823918">
    <property type="component" value="Unassembled WGS sequence"/>
</dbReference>
<dbReference type="GO" id="GO:0008993">
    <property type="term" value="F:rhamnulokinase activity"/>
    <property type="evidence" value="ECO:0007669"/>
    <property type="project" value="InterPro"/>
</dbReference>
<protein>
    <submittedName>
        <fullName evidence="10">Rhamnulokinase</fullName>
    </submittedName>
</protein>
<comment type="similarity">
    <text evidence="1">Belongs to the FGGY kinase family.</text>
</comment>
<keyword evidence="2" id="KW-0808">Transferase</keyword>
<keyword evidence="6" id="KW-1015">Disulfide bond</keyword>